<sequence length="197" mass="22113">MATERARCIPRVTATGLLGVRFNWTQVIGRFLSVLLESGTLAFVAWLYAYWRLEPTTRVDVLWPSFFPVIAGILMDTYELVSLLFLKRNWAINPVAVCFDIALVGTGAFCFLLLGLVDRGSGERRASWAADMWNAMVFMIVFAILHAGFIVLAAGGVIRIYFSSNKARREAQLGRSHADIVQFNERRAQLQSLPRVP</sequence>
<proteinExistence type="predicted"/>
<feature type="transmembrane region" description="Helical" evidence="1">
    <location>
        <begin position="31"/>
        <end position="51"/>
    </location>
</feature>
<evidence type="ECO:0000313" key="3">
    <source>
        <dbReference type="Proteomes" id="UP001305647"/>
    </source>
</evidence>
<feature type="transmembrane region" description="Helical" evidence="1">
    <location>
        <begin position="97"/>
        <end position="117"/>
    </location>
</feature>
<keyword evidence="1" id="KW-0472">Membrane</keyword>
<name>A0AAN6PY43_9PEZI</name>
<dbReference type="AlphaFoldDB" id="A0AAN6PY43"/>
<keyword evidence="1" id="KW-0812">Transmembrane</keyword>
<reference evidence="2" key="2">
    <citation type="submission" date="2023-05" db="EMBL/GenBank/DDBJ databases">
        <authorList>
            <consortium name="Lawrence Berkeley National Laboratory"/>
            <person name="Steindorff A."/>
            <person name="Hensen N."/>
            <person name="Bonometti L."/>
            <person name="Westerberg I."/>
            <person name="Brannstrom I.O."/>
            <person name="Guillou S."/>
            <person name="Cros-Aarteil S."/>
            <person name="Calhoun S."/>
            <person name="Haridas S."/>
            <person name="Kuo A."/>
            <person name="Mondo S."/>
            <person name="Pangilinan J."/>
            <person name="Riley R."/>
            <person name="Labutti K."/>
            <person name="Andreopoulos B."/>
            <person name="Lipzen A."/>
            <person name="Chen C."/>
            <person name="Yanf M."/>
            <person name="Daum C."/>
            <person name="Ng V."/>
            <person name="Clum A."/>
            <person name="Ohm R."/>
            <person name="Martin F."/>
            <person name="Silar P."/>
            <person name="Natvig D."/>
            <person name="Lalanne C."/>
            <person name="Gautier V."/>
            <person name="Ament-Velasquez S.L."/>
            <person name="Kruys A."/>
            <person name="Hutchinson M.I."/>
            <person name="Powell A.J."/>
            <person name="Barry K."/>
            <person name="Miller A.N."/>
            <person name="Grigoriev I.V."/>
            <person name="Debuchy R."/>
            <person name="Gladieux P."/>
            <person name="Thoren M.H."/>
            <person name="Johannesson H."/>
        </authorList>
    </citation>
    <scope>NUCLEOTIDE SEQUENCE</scope>
    <source>
        <strain evidence="2">CBS 757.83</strain>
    </source>
</reference>
<evidence type="ECO:0000313" key="2">
    <source>
        <dbReference type="EMBL" id="KAK4098779.1"/>
    </source>
</evidence>
<gene>
    <name evidence="2" type="ORF">N658DRAFT_499016</name>
</gene>
<organism evidence="2 3">
    <name type="scientific">Parathielavia hyrcaniae</name>
    <dbReference type="NCBI Taxonomy" id="113614"/>
    <lineage>
        <taxon>Eukaryota</taxon>
        <taxon>Fungi</taxon>
        <taxon>Dikarya</taxon>
        <taxon>Ascomycota</taxon>
        <taxon>Pezizomycotina</taxon>
        <taxon>Sordariomycetes</taxon>
        <taxon>Sordariomycetidae</taxon>
        <taxon>Sordariales</taxon>
        <taxon>Chaetomiaceae</taxon>
        <taxon>Parathielavia</taxon>
    </lineage>
</organism>
<keyword evidence="3" id="KW-1185">Reference proteome</keyword>
<keyword evidence="1" id="KW-1133">Transmembrane helix</keyword>
<dbReference type="Proteomes" id="UP001305647">
    <property type="component" value="Unassembled WGS sequence"/>
</dbReference>
<evidence type="ECO:0000256" key="1">
    <source>
        <dbReference type="SAM" id="Phobius"/>
    </source>
</evidence>
<accession>A0AAN6PY43</accession>
<protein>
    <submittedName>
        <fullName evidence="2">Uncharacterized protein</fullName>
    </submittedName>
</protein>
<feature type="transmembrane region" description="Helical" evidence="1">
    <location>
        <begin position="137"/>
        <end position="162"/>
    </location>
</feature>
<dbReference type="EMBL" id="MU863655">
    <property type="protein sequence ID" value="KAK4098779.1"/>
    <property type="molecule type" value="Genomic_DNA"/>
</dbReference>
<reference evidence="2" key="1">
    <citation type="journal article" date="2023" name="Mol. Phylogenet. Evol.">
        <title>Genome-scale phylogeny and comparative genomics of the fungal order Sordariales.</title>
        <authorList>
            <person name="Hensen N."/>
            <person name="Bonometti L."/>
            <person name="Westerberg I."/>
            <person name="Brannstrom I.O."/>
            <person name="Guillou S."/>
            <person name="Cros-Aarteil S."/>
            <person name="Calhoun S."/>
            <person name="Haridas S."/>
            <person name="Kuo A."/>
            <person name="Mondo S."/>
            <person name="Pangilinan J."/>
            <person name="Riley R."/>
            <person name="LaButti K."/>
            <person name="Andreopoulos B."/>
            <person name="Lipzen A."/>
            <person name="Chen C."/>
            <person name="Yan M."/>
            <person name="Daum C."/>
            <person name="Ng V."/>
            <person name="Clum A."/>
            <person name="Steindorff A."/>
            <person name="Ohm R.A."/>
            <person name="Martin F."/>
            <person name="Silar P."/>
            <person name="Natvig D.O."/>
            <person name="Lalanne C."/>
            <person name="Gautier V."/>
            <person name="Ament-Velasquez S.L."/>
            <person name="Kruys A."/>
            <person name="Hutchinson M.I."/>
            <person name="Powell A.J."/>
            <person name="Barry K."/>
            <person name="Miller A.N."/>
            <person name="Grigoriev I.V."/>
            <person name="Debuchy R."/>
            <person name="Gladieux P."/>
            <person name="Hiltunen Thoren M."/>
            <person name="Johannesson H."/>
        </authorList>
    </citation>
    <scope>NUCLEOTIDE SEQUENCE</scope>
    <source>
        <strain evidence="2">CBS 757.83</strain>
    </source>
</reference>
<comment type="caution">
    <text evidence="2">The sequence shown here is derived from an EMBL/GenBank/DDBJ whole genome shotgun (WGS) entry which is preliminary data.</text>
</comment>
<feature type="transmembrane region" description="Helical" evidence="1">
    <location>
        <begin position="63"/>
        <end position="85"/>
    </location>
</feature>